<keyword evidence="2" id="KW-1185">Reference proteome</keyword>
<sequence>MILSTKLAGLGHAAFLFMSTARDRVSYIYPNVNAAGAGLLLSETFTAESMNLSEGGYNMYQQMVDWLGRPFRSVPRTPVPPLRVSLSRKLKEAVAEKYKKAGVEKGKYVVIHGIESDSKASMQSRGDTDSLLPLQKWAEIAEGYKVHNLGVTPLFVIPHEKERENVEEVVGEDTNIVFITTPGQLAALINDSAGVITTNTAAIQLATAREKPSIALFSSELKGRLFIPNAEDKKCTIVPSKTGILADIEVQDVINAMQIFTESLALA</sequence>
<proteinExistence type="predicted"/>
<protein>
    <submittedName>
        <fullName evidence="1">Uncharacterized protein</fullName>
    </submittedName>
</protein>
<dbReference type="Proteomes" id="UP001163603">
    <property type="component" value="Chromosome 15"/>
</dbReference>
<dbReference type="EMBL" id="CM047750">
    <property type="protein sequence ID" value="KAJ0008470.1"/>
    <property type="molecule type" value="Genomic_DNA"/>
</dbReference>
<organism evidence="1 2">
    <name type="scientific">Pistacia integerrima</name>
    <dbReference type="NCBI Taxonomy" id="434235"/>
    <lineage>
        <taxon>Eukaryota</taxon>
        <taxon>Viridiplantae</taxon>
        <taxon>Streptophyta</taxon>
        <taxon>Embryophyta</taxon>
        <taxon>Tracheophyta</taxon>
        <taxon>Spermatophyta</taxon>
        <taxon>Magnoliopsida</taxon>
        <taxon>eudicotyledons</taxon>
        <taxon>Gunneridae</taxon>
        <taxon>Pentapetalae</taxon>
        <taxon>rosids</taxon>
        <taxon>malvids</taxon>
        <taxon>Sapindales</taxon>
        <taxon>Anacardiaceae</taxon>
        <taxon>Pistacia</taxon>
    </lineage>
</organism>
<reference evidence="2" key="1">
    <citation type="journal article" date="2023" name="G3 (Bethesda)">
        <title>Genome assembly and association tests identify interacting loci associated with vigor, precocity, and sex in interspecific pistachio rootstocks.</title>
        <authorList>
            <person name="Palmer W."/>
            <person name="Jacygrad E."/>
            <person name="Sagayaradj S."/>
            <person name="Cavanaugh K."/>
            <person name="Han R."/>
            <person name="Bertier L."/>
            <person name="Beede B."/>
            <person name="Kafkas S."/>
            <person name="Golino D."/>
            <person name="Preece J."/>
            <person name="Michelmore R."/>
        </authorList>
    </citation>
    <scope>NUCLEOTIDE SEQUENCE [LARGE SCALE GENOMIC DNA]</scope>
</reference>
<comment type="caution">
    <text evidence="1">The sequence shown here is derived from an EMBL/GenBank/DDBJ whole genome shotgun (WGS) entry which is preliminary data.</text>
</comment>
<evidence type="ECO:0000313" key="1">
    <source>
        <dbReference type="EMBL" id="KAJ0008470.1"/>
    </source>
</evidence>
<gene>
    <name evidence="1" type="ORF">Pint_30317</name>
</gene>
<name>A0ACC0X2R4_9ROSI</name>
<evidence type="ECO:0000313" key="2">
    <source>
        <dbReference type="Proteomes" id="UP001163603"/>
    </source>
</evidence>
<accession>A0ACC0X2R4</accession>